<dbReference type="InterPro" id="IPR052698">
    <property type="entry name" value="MoCofactor_Util/Proc"/>
</dbReference>
<organism evidence="3 4">
    <name type="scientific">Roseobacter litoralis (strain ATCC 49566 / DSM 6996 / JCM 21268 / NBRC 15278 / OCh 149)</name>
    <dbReference type="NCBI Taxonomy" id="391595"/>
    <lineage>
        <taxon>Bacteria</taxon>
        <taxon>Pseudomonadati</taxon>
        <taxon>Pseudomonadota</taxon>
        <taxon>Alphaproteobacteria</taxon>
        <taxon>Rhodobacterales</taxon>
        <taxon>Roseobacteraceae</taxon>
        <taxon>Roseobacter</taxon>
    </lineage>
</organism>
<dbReference type="SUPFAM" id="SSF51735">
    <property type="entry name" value="NAD(P)-binding Rossmann-fold domains"/>
    <property type="match status" value="1"/>
</dbReference>
<dbReference type="Pfam" id="PF13478">
    <property type="entry name" value="XdhC_C"/>
    <property type="match status" value="1"/>
</dbReference>
<evidence type="ECO:0000313" key="4">
    <source>
        <dbReference type="Proteomes" id="UP000001353"/>
    </source>
</evidence>
<feature type="domain" description="XdhC Rossmann" evidence="2">
    <location>
        <begin position="155"/>
        <end position="296"/>
    </location>
</feature>
<dbReference type="NCBIfam" id="TIGR02964">
    <property type="entry name" value="xanthine_xdhC"/>
    <property type="match status" value="1"/>
</dbReference>
<dbReference type="InterPro" id="IPR027051">
    <property type="entry name" value="XdhC_Rossmann_dom"/>
</dbReference>
<dbReference type="InterPro" id="IPR036291">
    <property type="entry name" value="NAD(P)-bd_dom_sf"/>
</dbReference>
<dbReference type="STRING" id="391595.RLO149_c004010"/>
<proteinExistence type="predicted"/>
<dbReference type="HOGENOM" id="CLU_041115_4_0_5"/>
<sequence length="310" mass="32705">MSFDRSALIDACKHHGLVTRVVVARVRGSAPREVGAAMLVWRAGASGTIGGGALEHALMTAARDIASPGYFNITRHALGPDMGQCCGGSVDIVTESFDLAAAEALPEDVIARGPGDMPLPVARIKTTARNTGVLPEPALVSGWMVEPVTKPTRDIWIWGAGHVGRALISVLAPLPGVRLTWVDVTAGRFPDHIPDAVTTLTAARPERLVAYAPQQAEHIIVTFSHDLDLELCHRLLHHGFASAGLIGSATKWARFKSRLKGLGHSGASIDRITCPIGDPSLGKHPHVIALGVAADLLRHTSGAARMEGYA</sequence>
<name>F7ZHM0_ROSLO</name>
<dbReference type="InterPro" id="IPR003777">
    <property type="entry name" value="XdhC_CoxI"/>
</dbReference>
<feature type="domain" description="XdhC- CoxI" evidence="1">
    <location>
        <begin position="19"/>
        <end position="66"/>
    </location>
</feature>
<dbReference type="EMBL" id="CP002623">
    <property type="protein sequence ID" value="AEI92431.1"/>
    <property type="molecule type" value="Genomic_DNA"/>
</dbReference>
<accession>F7ZHM0</accession>
<gene>
    <name evidence="3" type="primary">xdhC</name>
    <name evidence="3" type="ordered locus">RLO149_c004010</name>
</gene>
<dbReference type="InterPro" id="IPR014308">
    <property type="entry name" value="Xanthine_DH_XdhC"/>
</dbReference>
<dbReference type="PANTHER" id="PTHR30388">
    <property type="entry name" value="ALDEHYDE OXIDOREDUCTASE MOLYBDENUM COFACTOR ASSEMBLY PROTEIN"/>
    <property type="match status" value="1"/>
</dbReference>
<evidence type="ECO:0000259" key="2">
    <source>
        <dbReference type="Pfam" id="PF13478"/>
    </source>
</evidence>
<keyword evidence="4" id="KW-1185">Reference proteome</keyword>
<dbReference type="AlphaFoldDB" id="F7ZHM0"/>
<reference evidence="3 4" key="1">
    <citation type="journal article" date="2011" name="BMC Genomics">
        <title>Comparative genome analysis and genome-guided physiological analysis of Roseobacter litoralis.</title>
        <authorList>
            <person name="Kalhoefer D."/>
            <person name="Thole S."/>
            <person name="Voget S."/>
            <person name="Lehmann R."/>
            <person name="Liesegang H."/>
            <person name="Wollher A."/>
            <person name="Daniel R."/>
            <person name="Simon M."/>
            <person name="Brinkhoff T."/>
        </authorList>
    </citation>
    <scope>NUCLEOTIDE SEQUENCE [LARGE SCALE GENOMIC DNA]</scope>
    <source>
        <strain evidence="4">ATCC 49566 / DSM 6996 / JCM 21268 / NBRC 15278 / OCh 149</strain>
    </source>
</reference>
<dbReference type="Pfam" id="PF02625">
    <property type="entry name" value="XdhC_CoxI"/>
    <property type="match status" value="1"/>
</dbReference>
<protein>
    <submittedName>
        <fullName evidence="3">Xanthine dehydrogenase accessory protein XdhC</fullName>
    </submittedName>
</protein>
<dbReference type="OrthoDB" id="61481at2"/>
<dbReference type="KEGG" id="rli:RLO149_c004010"/>
<dbReference type="eggNOG" id="COG1975">
    <property type="taxonomic scope" value="Bacteria"/>
</dbReference>
<evidence type="ECO:0000313" key="3">
    <source>
        <dbReference type="EMBL" id="AEI92431.1"/>
    </source>
</evidence>
<dbReference type="PANTHER" id="PTHR30388:SF6">
    <property type="entry name" value="XANTHINE DEHYDROGENASE SUBUNIT A-RELATED"/>
    <property type="match status" value="1"/>
</dbReference>
<evidence type="ECO:0000259" key="1">
    <source>
        <dbReference type="Pfam" id="PF02625"/>
    </source>
</evidence>
<dbReference type="Gene3D" id="3.40.50.720">
    <property type="entry name" value="NAD(P)-binding Rossmann-like Domain"/>
    <property type="match status" value="1"/>
</dbReference>
<dbReference type="Proteomes" id="UP000001353">
    <property type="component" value="Chromosome"/>
</dbReference>
<dbReference type="RefSeq" id="WP_013960374.1">
    <property type="nucleotide sequence ID" value="NC_015730.1"/>
</dbReference>